<dbReference type="InterPro" id="IPR006652">
    <property type="entry name" value="Kelch_1"/>
</dbReference>
<keyword evidence="1" id="KW-0880">Kelch repeat</keyword>
<dbReference type="Pfam" id="PF07707">
    <property type="entry name" value="BACK"/>
    <property type="match status" value="1"/>
</dbReference>
<dbReference type="InterPro" id="IPR015915">
    <property type="entry name" value="Kelch-typ_b-propeller"/>
</dbReference>
<gene>
    <name evidence="4" type="primary">ATL2</name>
</gene>
<accession>A0A3B4E8X4</accession>
<dbReference type="Ensembl" id="ENSPNAT00000020958.2">
    <property type="protein sequence ID" value="ENSPNAP00000031729.2"/>
    <property type="gene ID" value="ENSPNAG00000019235.2"/>
</dbReference>
<reference evidence="4" key="2">
    <citation type="submission" date="2025-08" db="UniProtKB">
        <authorList>
            <consortium name="Ensembl"/>
        </authorList>
    </citation>
    <scope>IDENTIFICATION</scope>
</reference>
<dbReference type="InterPro" id="IPR011705">
    <property type="entry name" value="BACK"/>
</dbReference>
<evidence type="ECO:0000259" key="3">
    <source>
        <dbReference type="SMART" id="SM00875"/>
    </source>
</evidence>
<dbReference type="Proteomes" id="UP001501920">
    <property type="component" value="Chromosome 22"/>
</dbReference>
<organism evidence="4 5">
    <name type="scientific">Pygocentrus nattereri</name>
    <name type="common">Red-bellied piranha</name>
    <dbReference type="NCBI Taxonomy" id="42514"/>
    <lineage>
        <taxon>Eukaryota</taxon>
        <taxon>Metazoa</taxon>
        <taxon>Chordata</taxon>
        <taxon>Craniata</taxon>
        <taxon>Vertebrata</taxon>
        <taxon>Euteleostomi</taxon>
        <taxon>Actinopterygii</taxon>
        <taxon>Neopterygii</taxon>
        <taxon>Teleostei</taxon>
        <taxon>Ostariophysi</taxon>
        <taxon>Characiformes</taxon>
        <taxon>Characoidei</taxon>
        <taxon>Pygocentrus</taxon>
    </lineage>
</organism>
<keyword evidence="2" id="KW-0677">Repeat</keyword>
<proteinExistence type="predicted"/>
<dbReference type="OrthoDB" id="45365at2759"/>
<dbReference type="Gene3D" id="1.25.40.420">
    <property type="match status" value="1"/>
</dbReference>
<dbReference type="Pfam" id="PF24981">
    <property type="entry name" value="Beta-prop_ATRN-LZTR1"/>
    <property type="match status" value="1"/>
</dbReference>
<dbReference type="GeneTree" id="ENSGT00940000164143"/>
<dbReference type="SMART" id="SM00875">
    <property type="entry name" value="BACK"/>
    <property type="match status" value="1"/>
</dbReference>
<name>A0A3B4E8X4_PYGNA</name>
<evidence type="ECO:0000313" key="4">
    <source>
        <dbReference type="Ensembl" id="ENSPNAP00000031729.2"/>
    </source>
</evidence>
<feature type="domain" description="BACK" evidence="3">
    <location>
        <begin position="6"/>
        <end position="107"/>
    </location>
</feature>
<evidence type="ECO:0000256" key="1">
    <source>
        <dbReference type="ARBA" id="ARBA00022441"/>
    </source>
</evidence>
<dbReference type="STRING" id="42514.ENSPNAP00000031729"/>
<sequence length="460" mass="51996">MDAHSCLDVAAFAEAYGMSELQDMADDFVLRHFEEVAATLKFQDLPAEKLKTYLHSNCLCVASELPVLKAVISWIGANPRRRVKEARELLATIHFPLMTFKEFKEVKAVTTWPKVSTEDLYDSLLEEFCSSNFNVHTDFRTYLPKEALVLAGGERITEDFDKRTPCTEIWFSNSFRNHVGLMKRVEWRLLGDLPEKPRFSHSVGVIRGNLYVVGGRHYYGKTDTMKCTYRYNPMQNSWQKLADMQERRGSFALVVLDERIYAIGGDKDSEANVESVEVYCPSTDSWSYVHPLDQPLSGHAASVWNGKIFISGGFDCRYQCLVSMLLYHPDKGTTYLADMSQNRAQHCMETFQDCLYVAGGVSDAGGQVVDQLACEFYDPVSDFWAAIMPMSVPHVSAASAVLEGKIYIIGGYCQEDYSDMKRVHRYDPATQCWENMCGTPGPTTYIAACVLPIPPHLRQL</sequence>
<reference evidence="4 5" key="1">
    <citation type="submission" date="2020-10" db="EMBL/GenBank/DDBJ databases">
        <title>Pygocentrus nattereri (red-bellied piranha) genome, fPygNat1, primary haplotype.</title>
        <authorList>
            <person name="Myers G."/>
            <person name="Meyer A."/>
            <person name="Karagic N."/>
            <person name="Pippel M."/>
            <person name="Winkler S."/>
            <person name="Tracey A."/>
            <person name="Wood J."/>
            <person name="Formenti G."/>
            <person name="Howe K."/>
            <person name="Fedrigo O."/>
            <person name="Jarvis E.D."/>
        </authorList>
    </citation>
    <scope>NUCLEOTIDE SEQUENCE [LARGE SCALE GENOMIC DNA]</scope>
</reference>
<dbReference type="Gene3D" id="2.120.10.80">
    <property type="entry name" value="Kelch-type beta propeller"/>
    <property type="match status" value="1"/>
</dbReference>
<dbReference type="OMA" id="WENMGRM"/>
<evidence type="ECO:0000256" key="2">
    <source>
        <dbReference type="ARBA" id="ARBA00022737"/>
    </source>
</evidence>
<dbReference type="PANTHER" id="PTHR45632">
    <property type="entry name" value="LD33804P"/>
    <property type="match status" value="1"/>
</dbReference>
<protein>
    <recommendedName>
        <fullName evidence="3">BACK domain-containing protein</fullName>
    </recommendedName>
</protein>
<dbReference type="SMART" id="SM00612">
    <property type="entry name" value="Kelch"/>
    <property type="match status" value="5"/>
</dbReference>
<evidence type="ECO:0000313" key="5">
    <source>
        <dbReference type="Proteomes" id="UP001501920"/>
    </source>
</evidence>
<dbReference type="AlphaFoldDB" id="A0A3B4E8X4"/>
<dbReference type="InterPro" id="IPR056737">
    <property type="entry name" value="Beta-prop_ATRN-MKLN-like"/>
</dbReference>
<keyword evidence="5" id="KW-1185">Reference proteome</keyword>
<reference evidence="4" key="3">
    <citation type="submission" date="2025-09" db="UniProtKB">
        <authorList>
            <consortium name="Ensembl"/>
        </authorList>
    </citation>
    <scope>IDENTIFICATION</scope>
</reference>
<dbReference type="SUPFAM" id="SSF117281">
    <property type="entry name" value="Kelch motif"/>
    <property type="match status" value="1"/>
</dbReference>
<dbReference type="PANTHER" id="PTHR45632:SF14">
    <property type="entry name" value="KELCH-LIKE PROTEIN 33"/>
    <property type="match status" value="1"/>
</dbReference>